<sequence length="625" mass="69014">MAFNTLSTLSHMFLSWGTADRITGPTFSGPVLGIAIVGVSPLSVGIFGLLHLSTYSAHPRQKSYPHFFPVTDLRSISFARMRSMDILSLVLAFLGIYGIVFSLRLLLARNIVPTVSTLLNETMAFLEHAEAIRIPDASDYRASLAILHNQFLQMRTESHRSPGFFQQLYLLFMCGLTWRLYVLKWRVEAIKRKIELAVDEQRIAFLTNANAQSATTTALPAPAAESWFVLFLFRVKTWGCRRAAARASDPAPDCGDVLSGKPRFSPALFGMASMRAAPSILNDPSSGLSQPPIPLRIAWLSPPSLTLGMETNWSRFCPYPYSSSSSSSSMAVRTPSQSLELAAKVLWQHSGIDQLGAWQKKKRIRDTVWCPKSYMLSGLQFCLPSITPYTPCPALSPSTPLRRVAKQIGRGTFMAVPCWVSFQGRRLAVWLTPRFFHGAFTPKFPGLAWRTPPSLLIPLIPALLQRWCLYSAECRTNVVADSSPVGNSWEGITLYILLHPLFAKVAELYAAAHAACALPLLLTPFIPLSFAPDGAQKRAPEKPDPCTRSVLSRQYRYHRLLAPLAQEKEDGGGNGNPQAVVEHSTAVIALKVWEAADAAQEVDAIVTTLVDRKLHRSPRLESGIL</sequence>
<accession>A0A9P5N1G0</accession>
<gene>
    <name evidence="2" type="ORF">DFH94DRAFT_680181</name>
</gene>
<keyword evidence="3" id="KW-1185">Reference proteome</keyword>
<proteinExistence type="predicted"/>
<reference evidence="2" key="1">
    <citation type="submission" date="2019-10" db="EMBL/GenBank/DDBJ databases">
        <authorList>
            <consortium name="DOE Joint Genome Institute"/>
            <person name="Kuo A."/>
            <person name="Miyauchi S."/>
            <person name="Kiss E."/>
            <person name="Drula E."/>
            <person name="Kohler A."/>
            <person name="Sanchez-Garcia M."/>
            <person name="Andreopoulos B."/>
            <person name="Barry K.W."/>
            <person name="Bonito G."/>
            <person name="Buee M."/>
            <person name="Carver A."/>
            <person name="Chen C."/>
            <person name="Cichocki N."/>
            <person name="Clum A."/>
            <person name="Culley D."/>
            <person name="Crous P.W."/>
            <person name="Fauchery L."/>
            <person name="Girlanda M."/>
            <person name="Hayes R."/>
            <person name="Keri Z."/>
            <person name="LaButti K."/>
            <person name="Lipzen A."/>
            <person name="Lombard V."/>
            <person name="Magnuson J."/>
            <person name="Maillard F."/>
            <person name="Morin E."/>
            <person name="Murat C."/>
            <person name="Nolan M."/>
            <person name="Ohm R."/>
            <person name="Pangilinan J."/>
            <person name="Pereira M."/>
            <person name="Perotto S."/>
            <person name="Peter M."/>
            <person name="Riley R."/>
            <person name="Sitrit Y."/>
            <person name="Stielow B."/>
            <person name="Szollosi G."/>
            <person name="Zifcakova L."/>
            <person name="Stursova M."/>
            <person name="Spatafora J.W."/>
            <person name="Tedersoo L."/>
            <person name="Vaario L.-M."/>
            <person name="Yamada A."/>
            <person name="Yan M."/>
            <person name="Wang P."/>
            <person name="Xu J."/>
            <person name="Bruns T."/>
            <person name="Baldrian P."/>
            <person name="Vilgalys R."/>
            <person name="Henrissat B."/>
            <person name="Grigoriev I.V."/>
            <person name="Hibbett D."/>
            <person name="Nagy L.G."/>
            <person name="Martin F.M."/>
        </authorList>
    </citation>
    <scope>NUCLEOTIDE SEQUENCE</scope>
    <source>
        <strain evidence="2">Prilba</strain>
    </source>
</reference>
<name>A0A9P5N1G0_9AGAM</name>
<evidence type="ECO:0000313" key="2">
    <source>
        <dbReference type="EMBL" id="KAF8483736.1"/>
    </source>
</evidence>
<keyword evidence="1" id="KW-0472">Membrane</keyword>
<reference evidence="2" key="2">
    <citation type="journal article" date="2020" name="Nat. Commun.">
        <title>Large-scale genome sequencing of mycorrhizal fungi provides insights into the early evolution of symbiotic traits.</title>
        <authorList>
            <person name="Miyauchi S."/>
            <person name="Kiss E."/>
            <person name="Kuo A."/>
            <person name="Drula E."/>
            <person name="Kohler A."/>
            <person name="Sanchez-Garcia M."/>
            <person name="Morin E."/>
            <person name="Andreopoulos B."/>
            <person name="Barry K.W."/>
            <person name="Bonito G."/>
            <person name="Buee M."/>
            <person name="Carver A."/>
            <person name="Chen C."/>
            <person name="Cichocki N."/>
            <person name="Clum A."/>
            <person name="Culley D."/>
            <person name="Crous P.W."/>
            <person name="Fauchery L."/>
            <person name="Girlanda M."/>
            <person name="Hayes R.D."/>
            <person name="Keri Z."/>
            <person name="LaButti K."/>
            <person name="Lipzen A."/>
            <person name="Lombard V."/>
            <person name="Magnuson J."/>
            <person name="Maillard F."/>
            <person name="Murat C."/>
            <person name="Nolan M."/>
            <person name="Ohm R.A."/>
            <person name="Pangilinan J."/>
            <person name="Pereira M.F."/>
            <person name="Perotto S."/>
            <person name="Peter M."/>
            <person name="Pfister S."/>
            <person name="Riley R."/>
            <person name="Sitrit Y."/>
            <person name="Stielow J.B."/>
            <person name="Szollosi G."/>
            <person name="Zifcakova L."/>
            <person name="Stursova M."/>
            <person name="Spatafora J.W."/>
            <person name="Tedersoo L."/>
            <person name="Vaario L.M."/>
            <person name="Yamada A."/>
            <person name="Yan M."/>
            <person name="Wang P."/>
            <person name="Xu J."/>
            <person name="Bruns T."/>
            <person name="Baldrian P."/>
            <person name="Vilgalys R."/>
            <person name="Dunand C."/>
            <person name="Henrissat B."/>
            <person name="Grigoriev I.V."/>
            <person name="Hibbett D."/>
            <person name="Nagy L.G."/>
            <person name="Martin F.M."/>
        </authorList>
    </citation>
    <scope>NUCLEOTIDE SEQUENCE</scope>
    <source>
        <strain evidence="2">Prilba</strain>
    </source>
</reference>
<feature type="transmembrane region" description="Helical" evidence="1">
    <location>
        <begin position="86"/>
        <end position="107"/>
    </location>
</feature>
<organism evidence="2 3">
    <name type="scientific">Russula ochroleuca</name>
    <dbReference type="NCBI Taxonomy" id="152965"/>
    <lineage>
        <taxon>Eukaryota</taxon>
        <taxon>Fungi</taxon>
        <taxon>Dikarya</taxon>
        <taxon>Basidiomycota</taxon>
        <taxon>Agaricomycotina</taxon>
        <taxon>Agaricomycetes</taxon>
        <taxon>Russulales</taxon>
        <taxon>Russulaceae</taxon>
        <taxon>Russula</taxon>
    </lineage>
</organism>
<evidence type="ECO:0000256" key="1">
    <source>
        <dbReference type="SAM" id="Phobius"/>
    </source>
</evidence>
<dbReference type="AlphaFoldDB" id="A0A9P5N1G0"/>
<keyword evidence="1" id="KW-1133">Transmembrane helix</keyword>
<feature type="transmembrane region" description="Helical" evidence="1">
    <location>
        <begin position="31"/>
        <end position="52"/>
    </location>
</feature>
<dbReference type="OrthoDB" id="3166343at2759"/>
<protein>
    <submittedName>
        <fullName evidence="2">Uncharacterized protein</fullName>
    </submittedName>
</protein>
<keyword evidence="1" id="KW-0812">Transmembrane</keyword>
<evidence type="ECO:0000313" key="3">
    <source>
        <dbReference type="Proteomes" id="UP000759537"/>
    </source>
</evidence>
<comment type="caution">
    <text evidence="2">The sequence shown here is derived from an EMBL/GenBank/DDBJ whole genome shotgun (WGS) entry which is preliminary data.</text>
</comment>
<dbReference type="EMBL" id="WHVB01000004">
    <property type="protein sequence ID" value="KAF8483736.1"/>
    <property type="molecule type" value="Genomic_DNA"/>
</dbReference>
<dbReference type="Proteomes" id="UP000759537">
    <property type="component" value="Unassembled WGS sequence"/>
</dbReference>